<keyword evidence="4" id="KW-0732">Signal</keyword>
<dbReference type="CDD" id="cd00995">
    <property type="entry name" value="PBP2_NikA_DppA_OppA_like"/>
    <property type="match status" value="1"/>
</dbReference>
<dbReference type="GO" id="GO:0043190">
    <property type="term" value="C:ATP-binding cassette (ABC) transporter complex"/>
    <property type="evidence" value="ECO:0007669"/>
    <property type="project" value="InterPro"/>
</dbReference>
<evidence type="ECO:0000256" key="4">
    <source>
        <dbReference type="ARBA" id="ARBA00022729"/>
    </source>
</evidence>
<dbReference type="GO" id="GO:0015833">
    <property type="term" value="P:peptide transport"/>
    <property type="evidence" value="ECO:0007669"/>
    <property type="project" value="TreeGrafter"/>
</dbReference>
<evidence type="ECO:0000256" key="2">
    <source>
        <dbReference type="ARBA" id="ARBA00005695"/>
    </source>
</evidence>
<dbReference type="GO" id="GO:0030288">
    <property type="term" value="C:outer membrane-bounded periplasmic space"/>
    <property type="evidence" value="ECO:0007669"/>
    <property type="project" value="UniProtKB-ARBA"/>
</dbReference>
<dbReference type="STRING" id="665126.ABB55_07020"/>
<dbReference type="InterPro" id="IPR000914">
    <property type="entry name" value="SBP_5_dom"/>
</dbReference>
<evidence type="ECO:0000313" key="7">
    <source>
        <dbReference type="Proteomes" id="UP000048984"/>
    </source>
</evidence>
<dbReference type="InterPro" id="IPR006311">
    <property type="entry name" value="TAT_signal"/>
</dbReference>
<organism evidence="6 7">
    <name type="scientific">Prosthecodimorpha hirschii</name>
    <dbReference type="NCBI Taxonomy" id="665126"/>
    <lineage>
        <taxon>Bacteria</taxon>
        <taxon>Pseudomonadati</taxon>
        <taxon>Pseudomonadota</taxon>
        <taxon>Alphaproteobacteria</taxon>
        <taxon>Hyphomicrobiales</taxon>
        <taxon>Ancalomicrobiaceae</taxon>
        <taxon>Prosthecodimorpha</taxon>
    </lineage>
</organism>
<dbReference type="Pfam" id="PF00496">
    <property type="entry name" value="SBP_bac_5"/>
    <property type="match status" value="1"/>
</dbReference>
<protein>
    <recommendedName>
        <fullName evidence="5">Solute-binding protein family 5 domain-containing protein</fullName>
    </recommendedName>
</protein>
<keyword evidence="3" id="KW-0813">Transport</keyword>
<dbReference type="InterPro" id="IPR030678">
    <property type="entry name" value="Peptide/Ni-bd"/>
</dbReference>
<dbReference type="RefSeq" id="WP_054358172.1">
    <property type="nucleotide sequence ID" value="NZ_JAPCYQ010000001.1"/>
</dbReference>
<dbReference type="Gene3D" id="3.40.190.10">
    <property type="entry name" value="Periplasmic binding protein-like II"/>
    <property type="match status" value="1"/>
</dbReference>
<evidence type="ECO:0000313" key="6">
    <source>
        <dbReference type="EMBL" id="KPL52009.1"/>
    </source>
</evidence>
<dbReference type="Gene3D" id="3.10.105.10">
    <property type="entry name" value="Dipeptide-binding Protein, Domain 3"/>
    <property type="match status" value="1"/>
</dbReference>
<dbReference type="GO" id="GO:1904680">
    <property type="term" value="F:peptide transmembrane transporter activity"/>
    <property type="evidence" value="ECO:0007669"/>
    <property type="project" value="TreeGrafter"/>
</dbReference>
<dbReference type="PIRSF" id="PIRSF002741">
    <property type="entry name" value="MppA"/>
    <property type="match status" value="1"/>
</dbReference>
<evidence type="ECO:0000256" key="1">
    <source>
        <dbReference type="ARBA" id="ARBA00004418"/>
    </source>
</evidence>
<sequence length="519" mass="57499">MTEFTLDRRKFLAGGAAGGLAALLPIDLLHAQPNNGKTLTVVLPSNPITVDPINQLNHDAMVLGQTVFENLVEYDLDGVLKPQLAKALPTISADKKTYVFELRDDVTFQNGKKMTAEDVKYSFDYLLDANNKAARRSLFTRITKVTVLEPYKVQFDLSEPYGPWLYFLTKYMGIFPVGSRQEHGDAYFKSSPKGVGTGFGIFEDWKPNDSITFVKNPNYWRKGLPHWDRLVVKMIPEDATRVAYLLTGQVDVISAPPPREFNKLKTLPGVTGASRPTLGGALLMYTNTLKPPLDDVNFRKAIACAIDRKTIGDKVYYGLLDPSSVPAPPRGWWFNAAADKELGYDLERAKAYLAKSKYPTGAEIDLSIQAEPYLLDTKDAAIFVQAQLAKIGIKVNLKVYEFSVLIQQAIRGEHQMALQVFMSPGEPSYILQVCLTPDQVLSKSTGYNNPELNGLLAKAFAETDQDKLKDIYGAIQTIVARDAPIGVLGYVHAANLWRPTVENFKVNQGLTISVGEVKV</sequence>
<dbReference type="AlphaFoldDB" id="A0A0N8GEN4"/>
<dbReference type="PROSITE" id="PS51318">
    <property type="entry name" value="TAT"/>
    <property type="match status" value="1"/>
</dbReference>
<proteinExistence type="inferred from homology"/>
<comment type="caution">
    <text evidence="6">The sequence shown here is derived from an EMBL/GenBank/DDBJ whole genome shotgun (WGS) entry which is preliminary data.</text>
</comment>
<gene>
    <name evidence="6" type="ORF">ABB55_07020</name>
</gene>
<evidence type="ECO:0000256" key="3">
    <source>
        <dbReference type="ARBA" id="ARBA00022448"/>
    </source>
</evidence>
<feature type="domain" description="Solute-binding protein family 5" evidence="5">
    <location>
        <begin position="80"/>
        <end position="431"/>
    </location>
</feature>
<reference evidence="6 7" key="2">
    <citation type="submission" date="2015-10" db="EMBL/GenBank/DDBJ databases">
        <title>Draft Genome Sequence of Prosthecomicrobium hirschii ATCC 27832.</title>
        <authorList>
            <person name="Daniel J."/>
            <person name="Givan S.A."/>
            <person name="Brun Y.V."/>
            <person name="Brown P.J."/>
        </authorList>
    </citation>
    <scope>NUCLEOTIDE SEQUENCE [LARGE SCALE GENOMIC DNA]</scope>
    <source>
        <strain evidence="6 7">16</strain>
    </source>
</reference>
<keyword evidence="7" id="KW-1185">Reference proteome</keyword>
<name>A0A0N8GEN4_9HYPH</name>
<accession>A0A0N8GEN4</accession>
<dbReference type="PANTHER" id="PTHR30290">
    <property type="entry name" value="PERIPLASMIC BINDING COMPONENT OF ABC TRANSPORTER"/>
    <property type="match status" value="1"/>
</dbReference>
<dbReference type="EMBL" id="LJYW01000001">
    <property type="protein sequence ID" value="KPL52009.1"/>
    <property type="molecule type" value="Genomic_DNA"/>
</dbReference>
<dbReference type="Proteomes" id="UP000048984">
    <property type="component" value="Unassembled WGS sequence"/>
</dbReference>
<dbReference type="PANTHER" id="PTHR30290:SF9">
    <property type="entry name" value="OLIGOPEPTIDE-BINDING PROTEIN APPA"/>
    <property type="match status" value="1"/>
</dbReference>
<comment type="similarity">
    <text evidence="2">Belongs to the bacterial solute-binding protein 5 family.</text>
</comment>
<dbReference type="Gene3D" id="3.90.76.10">
    <property type="entry name" value="Dipeptide-binding Protein, Domain 1"/>
    <property type="match status" value="1"/>
</dbReference>
<evidence type="ECO:0000259" key="5">
    <source>
        <dbReference type="Pfam" id="PF00496"/>
    </source>
</evidence>
<reference evidence="6 7" key="1">
    <citation type="submission" date="2015-09" db="EMBL/GenBank/DDBJ databases">
        <authorList>
            <consortium name="Swine Surveillance"/>
        </authorList>
    </citation>
    <scope>NUCLEOTIDE SEQUENCE [LARGE SCALE GENOMIC DNA]</scope>
    <source>
        <strain evidence="6 7">16</strain>
    </source>
</reference>
<comment type="subcellular location">
    <subcellularLocation>
        <location evidence="1">Periplasm</location>
    </subcellularLocation>
</comment>
<dbReference type="SUPFAM" id="SSF53850">
    <property type="entry name" value="Periplasmic binding protein-like II"/>
    <property type="match status" value="1"/>
</dbReference>
<dbReference type="InterPro" id="IPR039424">
    <property type="entry name" value="SBP_5"/>
</dbReference>